<evidence type="ECO:0000256" key="1">
    <source>
        <dbReference type="SAM" id="Coils"/>
    </source>
</evidence>
<sequence>MKKEKEKNLEEYIEILELEKKQKKDAKAQVLTDLATKDKDASEIIRENSVNLKRSSARIKSKIENPDSAYNADDYDYNMFDEDLDELGKNIDPFENAYKEIEYVNVKNNYIDNNPNIKKAFIYNAGYTTDIHYKYMLDSAFDGIDMQKPT</sequence>
<keyword evidence="1" id="KW-0175">Coiled coil</keyword>
<dbReference type="Proteomes" id="UP000187429">
    <property type="component" value="Unassembled WGS sequence"/>
</dbReference>
<comment type="caution">
    <text evidence="2">The sequence shown here is derived from an EMBL/GenBank/DDBJ whole genome shotgun (WGS) entry which is preliminary data.</text>
</comment>
<reference evidence="3" key="1">
    <citation type="submission" date="2017-01" db="EMBL/GenBank/DDBJ databases">
        <authorList>
            <person name="Wang Y."/>
            <person name="White M."/>
            <person name="Kvist S."/>
            <person name="Moncalvo J.-M."/>
        </authorList>
    </citation>
    <scope>NUCLEOTIDE SEQUENCE [LARGE SCALE GENOMIC DNA]</scope>
    <source>
        <strain evidence="3">ID-206-W2</strain>
    </source>
</reference>
<keyword evidence="3" id="KW-1185">Reference proteome</keyword>
<protein>
    <submittedName>
        <fullName evidence="2">Uncharacterized protein</fullName>
    </submittedName>
</protein>
<dbReference type="AlphaFoldDB" id="A0A1R1X8E0"/>
<gene>
    <name evidence="2" type="ORF">AYI69_g10055</name>
</gene>
<name>A0A1R1X8E0_9FUNG</name>
<dbReference type="EMBL" id="LSSM01006372">
    <property type="protein sequence ID" value="OMJ10900.1"/>
    <property type="molecule type" value="Genomic_DNA"/>
</dbReference>
<proteinExistence type="predicted"/>
<organism evidence="2 3">
    <name type="scientific">Smittium culicis</name>
    <dbReference type="NCBI Taxonomy" id="133412"/>
    <lineage>
        <taxon>Eukaryota</taxon>
        <taxon>Fungi</taxon>
        <taxon>Fungi incertae sedis</taxon>
        <taxon>Zoopagomycota</taxon>
        <taxon>Kickxellomycotina</taxon>
        <taxon>Harpellomycetes</taxon>
        <taxon>Harpellales</taxon>
        <taxon>Legeriomycetaceae</taxon>
        <taxon>Smittium</taxon>
    </lineage>
</organism>
<dbReference type="OrthoDB" id="5963at2759"/>
<accession>A0A1R1X8E0</accession>
<evidence type="ECO:0000313" key="3">
    <source>
        <dbReference type="Proteomes" id="UP000187429"/>
    </source>
</evidence>
<feature type="coiled-coil region" evidence="1">
    <location>
        <begin position="2"/>
        <end position="29"/>
    </location>
</feature>
<evidence type="ECO:0000313" key="2">
    <source>
        <dbReference type="EMBL" id="OMJ10900.1"/>
    </source>
</evidence>